<evidence type="ECO:0000256" key="1">
    <source>
        <dbReference type="SAM" id="MobiDB-lite"/>
    </source>
</evidence>
<feature type="region of interest" description="Disordered" evidence="1">
    <location>
        <begin position="244"/>
        <end position="462"/>
    </location>
</feature>
<feature type="compositionally biased region" description="Polar residues" evidence="1">
    <location>
        <begin position="244"/>
        <end position="260"/>
    </location>
</feature>
<dbReference type="Proteomes" id="UP000319801">
    <property type="component" value="Unassembled WGS sequence"/>
</dbReference>
<comment type="caution">
    <text evidence="3">The sequence shown here is derived from an EMBL/GenBank/DDBJ whole genome shotgun (WGS) entry which is preliminary data.</text>
</comment>
<protein>
    <submittedName>
        <fullName evidence="3">Ubinuclein-1</fullName>
    </submittedName>
</protein>
<dbReference type="AlphaFoldDB" id="A0A556VXH3"/>
<feature type="compositionally biased region" description="Polar residues" evidence="1">
    <location>
        <begin position="293"/>
        <end position="316"/>
    </location>
</feature>
<dbReference type="PANTHER" id="PTHR21669">
    <property type="entry name" value="CAPZ-INTERACTING PROTEIN AND RELATED PROTEINS"/>
    <property type="match status" value="1"/>
</dbReference>
<feature type="compositionally biased region" description="Polar residues" evidence="1">
    <location>
        <begin position="423"/>
        <end position="440"/>
    </location>
</feature>
<feature type="compositionally biased region" description="Low complexity" evidence="1">
    <location>
        <begin position="406"/>
        <end position="420"/>
    </location>
</feature>
<gene>
    <name evidence="3" type="ORF">Baya_17116</name>
</gene>
<evidence type="ECO:0000313" key="3">
    <source>
        <dbReference type="EMBL" id="TUX18775.1"/>
    </source>
</evidence>
<dbReference type="GO" id="GO:0005634">
    <property type="term" value="C:nucleus"/>
    <property type="evidence" value="ECO:0007669"/>
    <property type="project" value="TreeGrafter"/>
</dbReference>
<dbReference type="PANTHER" id="PTHR21669:SF28">
    <property type="entry name" value="YEMANUCLEIN"/>
    <property type="match status" value="1"/>
</dbReference>
<feature type="region of interest" description="Disordered" evidence="1">
    <location>
        <begin position="183"/>
        <end position="232"/>
    </location>
</feature>
<name>A0A556VXH3_BAGYA</name>
<sequence>MEAQKSSPAVSQTLHPSNDEQTHKQEVEVLARKSEDKYDSGCRRKRVDRIQDLIDIGFGYDESDSFIDNSEAKKKGTCRPNMTNSTQHLHTDALLGDLTSDPAMMSLLTSANESELQDLLSDLDFSVLDPDPLMKNGLMVTGAEPRPVDGACVNRGAELTCPPPLPEGLPAALIKRIEDLRTTHTPRLHRPPAQTTPSVSTQRPPAQTTPSVSTQRPPAQTTPSGSDQYSNTAQIPPLVSIHRSVTQSTPPGSSHNSPVRTTPPGFAHHAPVQSTPRALVPQPRVQVVPPGSTHHTSVSKNFPSSTAHHSAITTPTSAHSNHPSAANSHNSDSTHRSPSSTLPASGSTHRPTVSTPPSPSSQRPTPPSSTYHSSVPTPPPNSSRRSPVATPTSVSSPIPTPPTQYSSKSSGFKPPFSPASIATPHTSSFQDCTLTSSPVTANHGMRQRAGGGANQSNMSSANCASTMGLPSLSDSALLNQVSPMPLGLGMFGGLVPVSLPFQLPLLNFNPPGAATHPPSSGYTLTPNLFKSLQSSVAALPPHLQLAFAGKLHFLLSSKTVTFIPYFLSLLRLLLIPTHTHTHTHTVNVLMFFQPDH</sequence>
<feature type="compositionally biased region" description="Low complexity" evidence="1">
    <location>
        <begin position="280"/>
        <end position="290"/>
    </location>
</feature>
<feature type="compositionally biased region" description="Low complexity" evidence="1">
    <location>
        <begin position="382"/>
        <end position="397"/>
    </location>
</feature>
<feature type="domain" description="Hpc2-related" evidence="2">
    <location>
        <begin position="45"/>
        <end position="72"/>
    </location>
</feature>
<dbReference type="InterPro" id="IPR014840">
    <property type="entry name" value="HRD"/>
</dbReference>
<evidence type="ECO:0000259" key="2">
    <source>
        <dbReference type="Pfam" id="PF08729"/>
    </source>
</evidence>
<dbReference type="EMBL" id="VCAZ01000461">
    <property type="protein sequence ID" value="TUX18775.1"/>
    <property type="molecule type" value="Genomic_DNA"/>
</dbReference>
<feature type="compositionally biased region" description="Polar residues" evidence="1">
    <location>
        <begin position="336"/>
        <end position="346"/>
    </location>
</feature>
<evidence type="ECO:0000313" key="4">
    <source>
        <dbReference type="Proteomes" id="UP000319801"/>
    </source>
</evidence>
<dbReference type="OrthoDB" id="68076at2759"/>
<organism evidence="3 4">
    <name type="scientific">Bagarius yarrelli</name>
    <name type="common">Goonch</name>
    <name type="synonym">Bagrus yarrelli</name>
    <dbReference type="NCBI Taxonomy" id="175774"/>
    <lineage>
        <taxon>Eukaryota</taxon>
        <taxon>Metazoa</taxon>
        <taxon>Chordata</taxon>
        <taxon>Craniata</taxon>
        <taxon>Vertebrata</taxon>
        <taxon>Euteleostomi</taxon>
        <taxon>Actinopterygii</taxon>
        <taxon>Neopterygii</taxon>
        <taxon>Teleostei</taxon>
        <taxon>Ostariophysi</taxon>
        <taxon>Siluriformes</taxon>
        <taxon>Sisoridae</taxon>
        <taxon>Sisorinae</taxon>
        <taxon>Bagarius</taxon>
    </lineage>
</organism>
<feature type="compositionally biased region" description="Pro residues" evidence="1">
    <location>
        <begin position="354"/>
        <end position="367"/>
    </location>
</feature>
<feature type="compositionally biased region" description="Polar residues" evidence="1">
    <location>
        <begin position="193"/>
        <end position="232"/>
    </location>
</feature>
<feature type="compositionally biased region" description="Polar residues" evidence="1">
    <location>
        <begin position="1"/>
        <end position="16"/>
    </location>
</feature>
<reference evidence="3 4" key="1">
    <citation type="journal article" date="2019" name="Genome Biol. Evol.">
        <title>Whole-Genome Sequencing of the Giant Devil Catfish, Bagarius yarrelli.</title>
        <authorList>
            <person name="Jiang W."/>
            <person name="Lv Y."/>
            <person name="Cheng L."/>
            <person name="Yang K."/>
            <person name="Chao B."/>
            <person name="Wang X."/>
            <person name="Li Y."/>
            <person name="Pan X."/>
            <person name="You X."/>
            <person name="Zhang Y."/>
            <person name="Yang J."/>
            <person name="Li J."/>
            <person name="Zhang X."/>
            <person name="Liu S."/>
            <person name="Sun C."/>
            <person name="Yang J."/>
            <person name="Shi Q."/>
        </authorList>
    </citation>
    <scope>NUCLEOTIDE SEQUENCE [LARGE SCALE GENOMIC DNA]</scope>
    <source>
        <strain evidence="3">JWS20170419001</strain>
        <tissue evidence="3">Muscle</tissue>
    </source>
</reference>
<keyword evidence="4" id="KW-1185">Reference proteome</keyword>
<proteinExistence type="predicted"/>
<dbReference type="GO" id="GO:0006325">
    <property type="term" value="P:chromatin organization"/>
    <property type="evidence" value="ECO:0007669"/>
    <property type="project" value="TreeGrafter"/>
</dbReference>
<feature type="compositionally biased region" description="Basic and acidic residues" evidence="1">
    <location>
        <begin position="17"/>
        <end position="41"/>
    </location>
</feature>
<accession>A0A556VXH3</accession>
<feature type="region of interest" description="Disordered" evidence="1">
    <location>
        <begin position="1"/>
        <end position="41"/>
    </location>
</feature>
<dbReference type="Pfam" id="PF08729">
    <property type="entry name" value="HUN"/>
    <property type="match status" value="1"/>
</dbReference>
<feature type="compositionally biased region" description="Low complexity" evidence="1">
    <location>
        <begin position="317"/>
        <end position="331"/>
    </location>
</feature>